<dbReference type="Proteomes" id="UP000190328">
    <property type="component" value="Unassembled WGS sequence"/>
</dbReference>
<evidence type="ECO:0000313" key="4">
    <source>
        <dbReference type="EMBL" id="SKA01355.1"/>
    </source>
</evidence>
<evidence type="ECO:0000256" key="2">
    <source>
        <dbReference type="ARBA" id="ARBA00023315"/>
    </source>
</evidence>
<dbReference type="Pfam" id="PF13508">
    <property type="entry name" value="Acetyltransf_7"/>
    <property type="match status" value="1"/>
</dbReference>
<dbReference type="PANTHER" id="PTHR43626:SF4">
    <property type="entry name" value="GCN5-RELATED N-ACETYLTRANSFERASE 2, CHLOROPLASTIC"/>
    <property type="match status" value="1"/>
</dbReference>
<dbReference type="InterPro" id="IPR016181">
    <property type="entry name" value="Acyl_CoA_acyltransferase"/>
</dbReference>
<keyword evidence="5" id="KW-1185">Reference proteome</keyword>
<dbReference type="CDD" id="cd04301">
    <property type="entry name" value="NAT_SF"/>
    <property type="match status" value="1"/>
</dbReference>
<accession>A0A1T4QCD5</accession>
<feature type="domain" description="N-acetyltransferase" evidence="3">
    <location>
        <begin position="1"/>
        <end position="140"/>
    </location>
</feature>
<dbReference type="AlphaFoldDB" id="A0A1T4QCD5"/>
<dbReference type="InterPro" id="IPR045039">
    <property type="entry name" value="NSI-like"/>
</dbReference>
<dbReference type="GO" id="GO:0008080">
    <property type="term" value="F:N-acetyltransferase activity"/>
    <property type="evidence" value="ECO:0007669"/>
    <property type="project" value="InterPro"/>
</dbReference>
<name>A0A1T4QCD5_9ENTE</name>
<protein>
    <submittedName>
        <fullName evidence="4">Acetyltransferase (GNAT) domain-containing protein</fullName>
    </submittedName>
</protein>
<keyword evidence="1 4" id="KW-0808">Transferase</keyword>
<sequence>MSYKIVTTDENIEYEQIKDLLHYYGLTDLPTEKIELAFQNSLYKVFVLDEENKVIGCGRAISDGVSHAEIYNIALKEKYHKQGIGRKIMETLVKLAHGQIITLYTAPWSMDWYVKLGFRPLNTGLVKFRGHEIEWMEEHGFVGEGRENNS</sequence>
<dbReference type="SUPFAM" id="SSF55729">
    <property type="entry name" value="Acyl-CoA N-acyltransferases (Nat)"/>
    <property type="match status" value="1"/>
</dbReference>
<dbReference type="GO" id="GO:0005737">
    <property type="term" value="C:cytoplasm"/>
    <property type="evidence" value="ECO:0007669"/>
    <property type="project" value="TreeGrafter"/>
</dbReference>
<dbReference type="OrthoDB" id="9775804at2"/>
<dbReference type="PANTHER" id="PTHR43626">
    <property type="entry name" value="ACYL-COA N-ACYLTRANSFERASE"/>
    <property type="match status" value="1"/>
</dbReference>
<organism evidence="4 5">
    <name type="scientific">Pilibacter termitis</name>
    <dbReference type="NCBI Taxonomy" id="263852"/>
    <lineage>
        <taxon>Bacteria</taxon>
        <taxon>Bacillati</taxon>
        <taxon>Bacillota</taxon>
        <taxon>Bacilli</taxon>
        <taxon>Lactobacillales</taxon>
        <taxon>Enterococcaceae</taxon>
        <taxon>Pilibacter</taxon>
    </lineage>
</organism>
<dbReference type="EMBL" id="FUXI01000028">
    <property type="protein sequence ID" value="SKA01355.1"/>
    <property type="molecule type" value="Genomic_DNA"/>
</dbReference>
<proteinExistence type="predicted"/>
<dbReference type="PROSITE" id="PS51186">
    <property type="entry name" value="GNAT"/>
    <property type="match status" value="1"/>
</dbReference>
<evidence type="ECO:0000256" key="1">
    <source>
        <dbReference type="ARBA" id="ARBA00022679"/>
    </source>
</evidence>
<evidence type="ECO:0000313" key="5">
    <source>
        <dbReference type="Proteomes" id="UP000190328"/>
    </source>
</evidence>
<keyword evidence="2" id="KW-0012">Acyltransferase</keyword>
<dbReference type="Gene3D" id="3.40.630.30">
    <property type="match status" value="1"/>
</dbReference>
<evidence type="ECO:0000259" key="3">
    <source>
        <dbReference type="PROSITE" id="PS51186"/>
    </source>
</evidence>
<gene>
    <name evidence="4" type="ORF">SAMN02745116_02141</name>
</gene>
<dbReference type="STRING" id="263852.SAMN02745116_02141"/>
<dbReference type="InterPro" id="IPR000182">
    <property type="entry name" value="GNAT_dom"/>
</dbReference>
<dbReference type="RefSeq" id="WP_078808056.1">
    <property type="nucleotide sequence ID" value="NZ_FUXI01000028.1"/>
</dbReference>
<reference evidence="4 5" key="1">
    <citation type="submission" date="2017-02" db="EMBL/GenBank/DDBJ databases">
        <authorList>
            <person name="Peterson S.W."/>
        </authorList>
    </citation>
    <scope>NUCLEOTIDE SEQUENCE [LARGE SCALE GENOMIC DNA]</scope>
    <source>
        <strain evidence="4 5">ATCC BAA-1030</strain>
    </source>
</reference>